<dbReference type="GO" id="GO:1990023">
    <property type="term" value="C:mitotic spindle midzone"/>
    <property type="evidence" value="ECO:0007669"/>
    <property type="project" value="TreeGrafter"/>
</dbReference>
<sequence length="761" mass="87951">MSESKLKNKILEMTAEQVDRLCELWARMFGPETREAYLEKLNSHACSIFNDVFKESEERLNIYESEISTLRNEAADVMRLLNKTIDIGEKPAGMPLSIWQTKLDESIQHLRAELQERRAEICELLLQQEVLCDELDEPPLPLLADPLPKAEEMDEFRNHLERLRAERDSRTDELYKLRDEIKQDMKLLELLPQTDAEERLLNQPNHNLTPDTFNALRKLKKTYGEEVEELRTRIEDMRGKIHVLWERLQETDESVMRPVREAIDYTRTTYEILNTELKRCQALRRQNLKTYIEQLRVEIKDWWDLTLKSEQERDRFYDYKNNWYSEVLLELHELELDDLKTYYNNNKELFELFARRAELWERMEALEAKAKEPNRYNNRGGQLLKEERERKTITAKLPKIEQQITELVHAYVEREHHPFLVHGENILERMANDWEQRRQVKEQQSSARKQNSNATPSTVGKMLPPPAPGSAIQRTPISLKNMSAMSSSTMSLRKTPSQTHLNTNMSAVGAKTTGNLHKRKFPMAPEGPKQSQTPLAKRSLLSKLNSLKGSTNSLRNPTERLVATHQQKACKSPVRKVRILADTMRRSGGLGRRSAGGSSSASKRPLKTKRPVSKLVMPRIHVEFATDDSDTANDENKDNGNIGFDAAAVEEDRNDTYERFEKCVETAAARSSVLPVRPVQQVKFTPNRKLNNNNNHNHSKKNLRHYNNHHSTVVPDEETRLATLPKPRRMPANSSISNALAATSPGGSNRKLVTKELPIIL</sequence>
<dbReference type="Proteomes" id="UP000504634">
    <property type="component" value="Unplaced"/>
</dbReference>
<dbReference type="GO" id="GO:0005737">
    <property type="term" value="C:cytoplasm"/>
    <property type="evidence" value="ECO:0007669"/>
    <property type="project" value="TreeGrafter"/>
</dbReference>
<evidence type="ECO:0000256" key="2">
    <source>
        <dbReference type="SAM" id="MobiDB-lite"/>
    </source>
</evidence>
<organism evidence="3 4">
    <name type="scientific">Drosophila lebanonensis</name>
    <name type="common">Fruit fly</name>
    <name type="synonym">Scaptodrosophila lebanonensis</name>
    <dbReference type="NCBI Taxonomy" id="7225"/>
    <lineage>
        <taxon>Eukaryota</taxon>
        <taxon>Metazoa</taxon>
        <taxon>Ecdysozoa</taxon>
        <taxon>Arthropoda</taxon>
        <taxon>Hexapoda</taxon>
        <taxon>Insecta</taxon>
        <taxon>Pterygota</taxon>
        <taxon>Neoptera</taxon>
        <taxon>Endopterygota</taxon>
        <taxon>Diptera</taxon>
        <taxon>Brachycera</taxon>
        <taxon>Muscomorpha</taxon>
        <taxon>Ephydroidea</taxon>
        <taxon>Drosophilidae</taxon>
        <taxon>Scaptodrosophila</taxon>
    </lineage>
</organism>
<feature type="compositionally biased region" description="Low complexity" evidence="2">
    <location>
        <begin position="592"/>
        <end position="603"/>
    </location>
</feature>
<feature type="region of interest" description="Disordered" evidence="2">
    <location>
        <begin position="583"/>
        <end position="611"/>
    </location>
</feature>
<evidence type="ECO:0000256" key="1">
    <source>
        <dbReference type="SAM" id="Coils"/>
    </source>
</evidence>
<feature type="coiled-coil region" evidence="1">
    <location>
        <begin position="153"/>
        <end position="180"/>
    </location>
</feature>
<evidence type="ECO:0000313" key="3">
    <source>
        <dbReference type="Proteomes" id="UP000504634"/>
    </source>
</evidence>
<dbReference type="Gene3D" id="1.20.58.1520">
    <property type="match status" value="1"/>
</dbReference>
<accession>A0A6J2TTL5</accession>
<dbReference type="GeneID" id="115627080"/>
<dbReference type="PANTHER" id="PTHR19321">
    <property type="entry name" value="PROTEIN REGULATOR OF CYTOKINESIS 1 PRC1-RELATED"/>
    <property type="match status" value="1"/>
</dbReference>
<dbReference type="OrthoDB" id="642895at2759"/>
<feature type="coiled-coil region" evidence="1">
    <location>
        <begin position="53"/>
        <end position="80"/>
    </location>
</feature>
<gene>
    <name evidence="4" type="primary">LOC115627080</name>
</gene>
<dbReference type="AlphaFoldDB" id="A0A6J2TTL5"/>
<dbReference type="GO" id="GO:0051256">
    <property type="term" value="P:mitotic spindle midzone assembly"/>
    <property type="evidence" value="ECO:0007669"/>
    <property type="project" value="TreeGrafter"/>
</dbReference>
<dbReference type="InterPro" id="IPR007145">
    <property type="entry name" value="MAP65_Ase1_PRC1"/>
</dbReference>
<keyword evidence="1" id="KW-0175">Coiled coil</keyword>
<name>A0A6J2TTL5_DROLE</name>
<reference evidence="4" key="1">
    <citation type="submission" date="2025-08" db="UniProtKB">
        <authorList>
            <consortium name="RefSeq"/>
        </authorList>
    </citation>
    <scope>IDENTIFICATION</scope>
    <source>
        <strain evidence="4">11010-0011.00</strain>
        <tissue evidence="4">Whole body</tissue>
    </source>
</reference>
<protein>
    <submittedName>
        <fullName evidence="4">Protein regulator of cytokinesis 1 isoform X1</fullName>
    </submittedName>
</protein>
<evidence type="ECO:0000313" key="4">
    <source>
        <dbReference type="RefSeq" id="XP_030378488.1"/>
    </source>
</evidence>
<dbReference type="RefSeq" id="XP_030378488.1">
    <property type="nucleotide sequence ID" value="XM_030522628.1"/>
</dbReference>
<keyword evidence="3" id="KW-1185">Reference proteome</keyword>
<dbReference type="Pfam" id="PF03999">
    <property type="entry name" value="MAP65_ASE1"/>
    <property type="match status" value="1"/>
</dbReference>
<dbReference type="GO" id="GO:0008017">
    <property type="term" value="F:microtubule binding"/>
    <property type="evidence" value="ECO:0007669"/>
    <property type="project" value="InterPro"/>
</dbReference>
<feature type="region of interest" description="Disordered" evidence="2">
    <location>
        <begin position="436"/>
        <end position="468"/>
    </location>
</feature>
<feature type="compositionally biased region" description="Polar residues" evidence="2">
    <location>
        <begin position="442"/>
        <end position="458"/>
    </location>
</feature>
<proteinExistence type="predicted"/>
<dbReference type="PANTHER" id="PTHR19321:SF41">
    <property type="entry name" value="FASCETTO-RELATED"/>
    <property type="match status" value="1"/>
</dbReference>